<feature type="domain" description="Secretion system C-terminal sorting" evidence="3">
    <location>
        <begin position="184"/>
        <end position="250"/>
    </location>
</feature>
<dbReference type="Pfam" id="PF18962">
    <property type="entry name" value="Por_Secre_tail"/>
    <property type="match status" value="1"/>
</dbReference>
<dbReference type="Proteomes" id="UP000185207">
    <property type="component" value="Unassembled WGS sequence"/>
</dbReference>
<gene>
    <name evidence="4" type="ORF">SAMN05444409_0604</name>
</gene>
<evidence type="ECO:0000259" key="3">
    <source>
        <dbReference type="Pfam" id="PF18962"/>
    </source>
</evidence>
<organism evidence="4 5">
    <name type="scientific">Epilithonimonas zeae</name>
    <dbReference type="NCBI Taxonomy" id="1416779"/>
    <lineage>
        <taxon>Bacteria</taxon>
        <taxon>Pseudomonadati</taxon>
        <taxon>Bacteroidota</taxon>
        <taxon>Flavobacteriia</taxon>
        <taxon>Flavobacteriales</taxon>
        <taxon>Weeksellaceae</taxon>
        <taxon>Chryseobacterium group</taxon>
        <taxon>Epilithonimonas</taxon>
    </lineage>
</organism>
<evidence type="ECO:0000256" key="1">
    <source>
        <dbReference type="ARBA" id="ARBA00022729"/>
    </source>
</evidence>
<evidence type="ECO:0000313" key="5">
    <source>
        <dbReference type="Proteomes" id="UP000185207"/>
    </source>
</evidence>
<keyword evidence="1 2" id="KW-0732">Signal</keyword>
<accession>A0A1N6EGK6</accession>
<dbReference type="AlphaFoldDB" id="A0A1N6EGK6"/>
<dbReference type="STRING" id="1416779.SAMN05444409_0604"/>
<dbReference type="Gene3D" id="2.60.120.260">
    <property type="entry name" value="Galactose-binding domain-like"/>
    <property type="match status" value="1"/>
</dbReference>
<feature type="chain" id="PRO_5009935643" evidence="2">
    <location>
        <begin position="19"/>
        <end position="253"/>
    </location>
</feature>
<dbReference type="OrthoDB" id="869215at2"/>
<sequence length="253" mass="27048">MKKILLSLGFITAAFSSAQINLNEGFEAGSTPAGFTNVSFFPSKVLTPCTGSYGLTRNFWSGGIAGSTTYSSTLSNGGKIDISFAYKTHIYSGGSVNGTLKAEYSTDGGQNYTALGTINLNSVITCTTWSGSIPQSSVPAGSDFKFRVSGQWTSGEYDVILDDFKLTQSPFLATSDIAKKETAVYPNPFKDVIYLDNAEAVKSVSIADISGKTVKNINNISKNLYLSDLKTGVYIITINYKDGKSNTNKIVKN</sequence>
<evidence type="ECO:0000313" key="4">
    <source>
        <dbReference type="EMBL" id="SIN82174.1"/>
    </source>
</evidence>
<evidence type="ECO:0000256" key="2">
    <source>
        <dbReference type="SAM" id="SignalP"/>
    </source>
</evidence>
<dbReference type="NCBIfam" id="TIGR04183">
    <property type="entry name" value="Por_Secre_tail"/>
    <property type="match status" value="1"/>
</dbReference>
<dbReference type="RefSeq" id="WP_074233412.1">
    <property type="nucleotide sequence ID" value="NZ_FSRK01000001.1"/>
</dbReference>
<name>A0A1N6EGK6_9FLAO</name>
<proteinExistence type="predicted"/>
<protein>
    <submittedName>
        <fullName evidence="4">Por secretion system C-terminal sorting domain-containing protein</fullName>
    </submittedName>
</protein>
<keyword evidence="5" id="KW-1185">Reference proteome</keyword>
<feature type="signal peptide" evidence="2">
    <location>
        <begin position="1"/>
        <end position="18"/>
    </location>
</feature>
<reference evidence="5" key="1">
    <citation type="submission" date="2016-11" db="EMBL/GenBank/DDBJ databases">
        <authorList>
            <person name="Varghese N."/>
            <person name="Submissions S."/>
        </authorList>
    </citation>
    <scope>NUCLEOTIDE SEQUENCE [LARGE SCALE GENOMIC DNA]</scope>
    <source>
        <strain evidence="5">DSM 27623</strain>
    </source>
</reference>
<dbReference type="InterPro" id="IPR026444">
    <property type="entry name" value="Secre_tail"/>
</dbReference>
<dbReference type="EMBL" id="FSRK01000001">
    <property type="protein sequence ID" value="SIN82174.1"/>
    <property type="molecule type" value="Genomic_DNA"/>
</dbReference>